<reference evidence="1" key="1">
    <citation type="submission" date="2014-09" db="EMBL/GenBank/DDBJ databases">
        <authorList>
            <person name="Magalhaes I.L.F."/>
            <person name="Oliveira U."/>
            <person name="Santos F.R."/>
            <person name="Vidigal T.H.D.A."/>
            <person name="Brescovit A.D."/>
            <person name="Santos A.J."/>
        </authorList>
    </citation>
    <scope>NUCLEOTIDE SEQUENCE</scope>
    <source>
        <tissue evidence="1">Shoot tissue taken approximately 20 cm above the soil surface</tissue>
    </source>
</reference>
<name>A0A0A8Y4P4_ARUDO</name>
<sequence length="73" mass="7882">MRPTPNRGGAESKLSQILSLDNPILTLSRASGPILLRSWRSCSCGRSLESHRAGKLPALLLPMPIRCSPSKSN</sequence>
<dbReference type="EMBL" id="GBRH01278282">
    <property type="protein sequence ID" value="JAD19613.1"/>
    <property type="molecule type" value="Transcribed_RNA"/>
</dbReference>
<protein>
    <submittedName>
        <fullName evidence="1">Uncharacterized protein</fullName>
    </submittedName>
</protein>
<proteinExistence type="predicted"/>
<accession>A0A0A8Y4P4</accession>
<dbReference type="AlphaFoldDB" id="A0A0A8Y4P4"/>
<organism evidence="1">
    <name type="scientific">Arundo donax</name>
    <name type="common">Giant reed</name>
    <name type="synonym">Donax arundinaceus</name>
    <dbReference type="NCBI Taxonomy" id="35708"/>
    <lineage>
        <taxon>Eukaryota</taxon>
        <taxon>Viridiplantae</taxon>
        <taxon>Streptophyta</taxon>
        <taxon>Embryophyta</taxon>
        <taxon>Tracheophyta</taxon>
        <taxon>Spermatophyta</taxon>
        <taxon>Magnoliopsida</taxon>
        <taxon>Liliopsida</taxon>
        <taxon>Poales</taxon>
        <taxon>Poaceae</taxon>
        <taxon>PACMAD clade</taxon>
        <taxon>Arundinoideae</taxon>
        <taxon>Arundineae</taxon>
        <taxon>Arundo</taxon>
    </lineage>
</organism>
<reference evidence="1" key="2">
    <citation type="journal article" date="2015" name="Data Brief">
        <title>Shoot transcriptome of the giant reed, Arundo donax.</title>
        <authorList>
            <person name="Barrero R.A."/>
            <person name="Guerrero F.D."/>
            <person name="Moolhuijzen P."/>
            <person name="Goolsby J.A."/>
            <person name="Tidwell J."/>
            <person name="Bellgard S.E."/>
            <person name="Bellgard M.I."/>
        </authorList>
    </citation>
    <scope>NUCLEOTIDE SEQUENCE</scope>
    <source>
        <tissue evidence="1">Shoot tissue taken approximately 20 cm above the soil surface</tissue>
    </source>
</reference>
<evidence type="ECO:0000313" key="1">
    <source>
        <dbReference type="EMBL" id="JAD19613.1"/>
    </source>
</evidence>